<dbReference type="AlphaFoldDB" id="A0A0U5AS43"/>
<sequence>MLYIGVMIDLAERGAEKALSALPFLTIYGSKEDKLIGVIEVQDLEEWKRVNEILLNIPGFLGLSILSSFQEDREGSS</sequence>
<dbReference type="EMBL" id="AP014945">
    <property type="protein sequence ID" value="BAU23745.1"/>
    <property type="molecule type" value="Genomic_DNA"/>
</dbReference>
<proteinExistence type="predicted"/>
<keyword evidence="2" id="KW-1185">Reference proteome</keyword>
<dbReference type="Proteomes" id="UP000068196">
    <property type="component" value="Chromosome"/>
</dbReference>
<dbReference type="KEGG" id="cthi:THC_1379"/>
<evidence type="ECO:0000313" key="1">
    <source>
        <dbReference type="EMBL" id="BAU23745.1"/>
    </source>
</evidence>
<reference evidence="1 2" key="1">
    <citation type="journal article" date="2016" name="Int. J. Syst. Evol. Microbiol.">
        <title>Caldimicrobium thiodismutans sp. nov., a sulfur-disproportionating bacterium isolated from a hot spring, and emended description of the genus Caldimicrobium.</title>
        <authorList>
            <person name="Kojima H."/>
            <person name="Umezawa K."/>
            <person name="Fukui M."/>
        </authorList>
    </citation>
    <scope>NUCLEOTIDE SEQUENCE [LARGE SCALE GENOMIC DNA]</scope>
    <source>
        <strain evidence="1 2">TF1</strain>
    </source>
</reference>
<name>A0A0U5AS43_9BACT</name>
<dbReference type="STRING" id="1653476.THC_1379"/>
<protein>
    <submittedName>
        <fullName evidence="1">Uncharacterized protein</fullName>
    </submittedName>
</protein>
<gene>
    <name evidence="1" type="ORF">THC_1379</name>
</gene>
<evidence type="ECO:0000313" key="2">
    <source>
        <dbReference type="Proteomes" id="UP000068196"/>
    </source>
</evidence>
<reference evidence="2" key="2">
    <citation type="journal article" date="2016" name="Int. J. Syst. Evol. Microbiol.">
        <title>Caldimicrobium thiodismutans sp. nov., a sulfur-disproportionating bacterium isolated from a hot spring.</title>
        <authorList>
            <person name="Kojima H."/>
            <person name="Umezawa K."/>
            <person name="Fukui M."/>
        </authorList>
    </citation>
    <scope>NUCLEOTIDE SEQUENCE [LARGE SCALE GENOMIC DNA]</scope>
    <source>
        <strain evidence="2">TF1</strain>
    </source>
</reference>
<organism evidence="1 2">
    <name type="scientific">Caldimicrobium thiodismutans</name>
    <dbReference type="NCBI Taxonomy" id="1653476"/>
    <lineage>
        <taxon>Bacteria</taxon>
        <taxon>Pseudomonadati</taxon>
        <taxon>Thermodesulfobacteriota</taxon>
        <taxon>Thermodesulfobacteria</taxon>
        <taxon>Thermodesulfobacteriales</taxon>
        <taxon>Thermodesulfobacteriaceae</taxon>
        <taxon>Caldimicrobium</taxon>
    </lineage>
</organism>
<accession>A0A0U5AS43</accession>
<dbReference type="RefSeq" id="WP_068515238.1">
    <property type="nucleotide sequence ID" value="NZ_AP014945.1"/>
</dbReference>